<evidence type="ECO:0000259" key="7">
    <source>
        <dbReference type="Pfam" id="PF02770"/>
    </source>
</evidence>
<dbReference type="CDD" id="cd00567">
    <property type="entry name" value="ACAD"/>
    <property type="match status" value="1"/>
</dbReference>
<proteinExistence type="inferred from homology"/>
<dbReference type="PANTHER" id="PTHR43884:SF12">
    <property type="entry name" value="ISOVALERYL-COA DEHYDROGENASE, MITOCHONDRIAL-RELATED"/>
    <property type="match status" value="1"/>
</dbReference>
<dbReference type="Pfam" id="PF02770">
    <property type="entry name" value="Acyl-CoA_dh_M"/>
    <property type="match status" value="1"/>
</dbReference>
<dbReference type="RefSeq" id="WP_030037860.1">
    <property type="nucleotide sequence ID" value="NZ_KL575586.1"/>
</dbReference>
<dbReference type="InterPro" id="IPR036250">
    <property type="entry name" value="AcylCo_DH-like_C"/>
</dbReference>
<keyword evidence="4 5" id="KW-0274">FAD</keyword>
<dbReference type="InterPro" id="IPR013786">
    <property type="entry name" value="AcylCoA_DH/ox_N"/>
</dbReference>
<dbReference type="Gene3D" id="1.10.540.10">
    <property type="entry name" value="Acyl-CoA dehydrogenase/oxidase, N-terminal domain"/>
    <property type="match status" value="1"/>
</dbReference>
<comment type="cofactor">
    <cofactor evidence="1 5">
        <name>FAD</name>
        <dbReference type="ChEBI" id="CHEBI:57692"/>
    </cofactor>
</comment>
<evidence type="ECO:0000256" key="3">
    <source>
        <dbReference type="ARBA" id="ARBA00022630"/>
    </source>
</evidence>
<evidence type="ECO:0000256" key="2">
    <source>
        <dbReference type="ARBA" id="ARBA00009347"/>
    </source>
</evidence>
<dbReference type="EMBL" id="LGUS01000116">
    <property type="protein sequence ID" value="KOG37254.1"/>
    <property type="molecule type" value="Genomic_DNA"/>
</dbReference>
<organism evidence="9 10">
    <name type="scientific">Streptomyces resistomycificus</name>
    <dbReference type="NCBI Taxonomy" id="67356"/>
    <lineage>
        <taxon>Bacteria</taxon>
        <taxon>Bacillati</taxon>
        <taxon>Actinomycetota</taxon>
        <taxon>Actinomycetes</taxon>
        <taxon>Kitasatosporales</taxon>
        <taxon>Streptomycetaceae</taxon>
        <taxon>Streptomyces</taxon>
        <taxon>Streptomyces aurantiacus group</taxon>
    </lineage>
</organism>
<dbReference type="InterPro" id="IPR006091">
    <property type="entry name" value="Acyl-CoA_Oxase/DH_mid-dom"/>
</dbReference>
<evidence type="ECO:0000256" key="5">
    <source>
        <dbReference type="RuleBase" id="RU362125"/>
    </source>
</evidence>
<dbReference type="OrthoDB" id="3398889at2"/>
<dbReference type="PANTHER" id="PTHR43884">
    <property type="entry name" value="ACYL-COA DEHYDROGENASE"/>
    <property type="match status" value="1"/>
</dbReference>
<dbReference type="InterPro" id="IPR046373">
    <property type="entry name" value="Acyl-CoA_Oxase/DH_mid-dom_sf"/>
</dbReference>
<dbReference type="SUPFAM" id="SSF47203">
    <property type="entry name" value="Acyl-CoA dehydrogenase C-terminal domain-like"/>
    <property type="match status" value="1"/>
</dbReference>
<keyword evidence="10" id="KW-1185">Reference proteome</keyword>
<keyword evidence="5" id="KW-0560">Oxidoreductase</keyword>
<dbReference type="Proteomes" id="UP000037251">
    <property type="component" value="Unassembled WGS sequence"/>
</dbReference>
<dbReference type="eggNOG" id="COG1960">
    <property type="taxonomic scope" value="Bacteria"/>
</dbReference>
<evidence type="ECO:0000259" key="8">
    <source>
        <dbReference type="Pfam" id="PF02771"/>
    </source>
</evidence>
<dbReference type="GO" id="GO:0050660">
    <property type="term" value="F:flavin adenine dinucleotide binding"/>
    <property type="evidence" value="ECO:0007669"/>
    <property type="project" value="InterPro"/>
</dbReference>
<dbReference type="Gene3D" id="2.40.110.10">
    <property type="entry name" value="Butyryl-CoA Dehydrogenase, subunit A, domain 2"/>
    <property type="match status" value="1"/>
</dbReference>
<comment type="caution">
    <text evidence="9">The sequence shown here is derived from an EMBL/GenBank/DDBJ whole genome shotgun (WGS) entry which is preliminary data.</text>
</comment>
<evidence type="ECO:0000256" key="4">
    <source>
        <dbReference type="ARBA" id="ARBA00022827"/>
    </source>
</evidence>
<dbReference type="STRING" id="67356.AQJ84_24500"/>
<feature type="domain" description="Acyl-CoA dehydrogenase/oxidase N-terminal" evidence="8">
    <location>
        <begin position="8"/>
        <end position="117"/>
    </location>
</feature>
<sequence length="383" mass="41436">MIRHFSELDIRDRFAALAADTVAKRAEACTKEGRLDRESWQEMSNAGVWRLAVPSKWGGDDGTWWDFVAAFEGIATGGRDLGFCLSMVAQAGLIRSLITYGTDEQRAYWLPRLLNGEVGATALTETTGGSDVTRIRTAATSHGDHYVLTGHKDHITNGPVADVALILGRVPEHGDRDITLFMVDLHAEGIQQGPVEDMMGNQTSPTGPILLDQVVVDAKNIIGGVGGGLEAVYNTISLDRLLYGILAAAYLDPLLDEVLAYTEQRHAFNVPIAEHQYVQGRVTDAKFAIEATRWVSYGALDSLLQGSAQASMMCSVAKYHAAETLKLGTETALRVFGHLGYMEGPYTKALKDALGTVIAGGTAEMQRKNVFNQMRRLAVPAAA</sequence>
<dbReference type="GO" id="GO:0003995">
    <property type="term" value="F:acyl-CoA dehydrogenase activity"/>
    <property type="evidence" value="ECO:0007669"/>
    <property type="project" value="TreeGrafter"/>
</dbReference>
<dbReference type="Gene3D" id="1.20.140.10">
    <property type="entry name" value="Butyryl-CoA Dehydrogenase, subunit A, domain 3"/>
    <property type="match status" value="1"/>
</dbReference>
<comment type="similarity">
    <text evidence="2 5">Belongs to the acyl-CoA dehydrogenase family.</text>
</comment>
<evidence type="ECO:0000256" key="1">
    <source>
        <dbReference type="ARBA" id="ARBA00001974"/>
    </source>
</evidence>
<dbReference type="InterPro" id="IPR037069">
    <property type="entry name" value="AcylCoA_DH/ox_N_sf"/>
</dbReference>
<dbReference type="AlphaFoldDB" id="A0A0L8LGM2"/>
<name>A0A0L8LGM2_9ACTN</name>
<gene>
    <name evidence="9" type="ORF">ADK37_12780</name>
</gene>
<feature type="domain" description="Acyl-CoA oxidase/dehydrogenase middle" evidence="7">
    <location>
        <begin position="120"/>
        <end position="214"/>
    </location>
</feature>
<reference evidence="10" key="1">
    <citation type="submission" date="2015-07" db="EMBL/GenBank/DDBJ databases">
        <authorList>
            <person name="Ju K.-S."/>
            <person name="Doroghazi J.R."/>
            <person name="Metcalf W.W."/>
        </authorList>
    </citation>
    <scope>NUCLEOTIDE SEQUENCE [LARGE SCALE GENOMIC DNA]</scope>
    <source>
        <strain evidence="10">NRRL 2290</strain>
    </source>
</reference>
<dbReference type="Pfam" id="PF02771">
    <property type="entry name" value="Acyl-CoA_dh_N"/>
    <property type="match status" value="1"/>
</dbReference>
<keyword evidence="3 5" id="KW-0285">Flavoprotein</keyword>
<dbReference type="SUPFAM" id="SSF56645">
    <property type="entry name" value="Acyl-CoA dehydrogenase NM domain-like"/>
    <property type="match status" value="1"/>
</dbReference>
<evidence type="ECO:0000259" key="6">
    <source>
        <dbReference type="Pfam" id="PF00441"/>
    </source>
</evidence>
<dbReference type="InterPro" id="IPR009100">
    <property type="entry name" value="AcylCoA_DH/oxidase_NM_dom_sf"/>
</dbReference>
<dbReference type="Pfam" id="PF00441">
    <property type="entry name" value="Acyl-CoA_dh_1"/>
    <property type="match status" value="1"/>
</dbReference>
<dbReference type="PATRIC" id="fig|67356.5.peg.2762"/>
<dbReference type="InterPro" id="IPR009075">
    <property type="entry name" value="AcylCo_DH/oxidase_C"/>
</dbReference>
<feature type="domain" description="Acyl-CoA dehydrogenase/oxidase C-terminal" evidence="6">
    <location>
        <begin position="226"/>
        <end position="371"/>
    </location>
</feature>
<evidence type="ECO:0000313" key="9">
    <source>
        <dbReference type="EMBL" id="KOG37254.1"/>
    </source>
</evidence>
<protein>
    <submittedName>
        <fullName evidence="9">Acyl-CoA dehydrogenase</fullName>
    </submittedName>
</protein>
<accession>A0A0L8LGM2</accession>
<evidence type="ECO:0000313" key="10">
    <source>
        <dbReference type="Proteomes" id="UP000037251"/>
    </source>
</evidence>